<dbReference type="InterPro" id="IPR004559">
    <property type="entry name" value="HemW-like"/>
</dbReference>
<dbReference type="SMART" id="SM00729">
    <property type="entry name" value="Elp3"/>
    <property type="match status" value="1"/>
</dbReference>
<dbReference type="Pfam" id="PF04055">
    <property type="entry name" value="Radical_SAM"/>
    <property type="match status" value="1"/>
</dbReference>
<dbReference type="NCBIfam" id="TIGR00539">
    <property type="entry name" value="hemN_rel"/>
    <property type="match status" value="1"/>
</dbReference>
<dbReference type="InterPro" id="IPR007197">
    <property type="entry name" value="rSAM"/>
</dbReference>
<dbReference type="InterPro" id="IPR010723">
    <property type="entry name" value="HemN_C"/>
</dbReference>
<dbReference type="RefSeq" id="WP_099624008.1">
    <property type="nucleotide sequence ID" value="NZ_CP024201.1"/>
</dbReference>
<feature type="domain" description="Radical SAM core" evidence="3">
    <location>
        <begin position="2"/>
        <end position="238"/>
    </location>
</feature>
<name>A0A2D2B3D0_9CAUL</name>
<dbReference type="GO" id="GO:0004109">
    <property type="term" value="F:coproporphyrinogen oxidase activity"/>
    <property type="evidence" value="ECO:0007669"/>
    <property type="project" value="InterPro"/>
</dbReference>
<keyword evidence="2" id="KW-0349">Heme</keyword>
<dbReference type="KEGG" id="cmb:CSW64_21390"/>
<keyword evidence="2" id="KW-0411">Iron-sulfur</keyword>
<dbReference type="Proteomes" id="UP000228945">
    <property type="component" value="Chromosome"/>
</dbReference>
<dbReference type="OrthoDB" id="9808022at2"/>
<dbReference type="PROSITE" id="PS51918">
    <property type="entry name" value="RADICAL_SAM"/>
    <property type="match status" value="1"/>
</dbReference>
<dbReference type="GO" id="GO:0006779">
    <property type="term" value="P:porphyrin-containing compound biosynthetic process"/>
    <property type="evidence" value="ECO:0007669"/>
    <property type="project" value="InterPro"/>
</dbReference>
<keyword evidence="2" id="KW-0949">S-adenosyl-L-methionine</keyword>
<comment type="similarity">
    <text evidence="1">Belongs to the anaerobic coproporphyrinogen-III oxidase family. HemW subfamily.</text>
</comment>
<dbReference type="GO" id="GO:0046872">
    <property type="term" value="F:metal ion binding"/>
    <property type="evidence" value="ECO:0007669"/>
    <property type="project" value="UniProtKB-UniRule"/>
</dbReference>
<dbReference type="Gene3D" id="3.30.750.200">
    <property type="match status" value="1"/>
</dbReference>
<accession>A0A2D2B3D0</accession>
<organism evidence="4 5">
    <name type="scientific">Caulobacter mirabilis</name>
    <dbReference type="NCBI Taxonomy" id="69666"/>
    <lineage>
        <taxon>Bacteria</taxon>
        <taxon>Pseudomonadati</taxon>
        <taxon>Pseudomonadota</taxon>
        <taxon>Alphaproteobacteria</taxon>
        <taxon>Caulobacterales</taxon>
        <taxon>Caulobacteraceae</taxon>
        <taxon>Caulobacter</taxon>
    </lineage>
</organism>
<protein>
    <recommendedName>
        <fullName evidence="2">Heme chaperone HemW</fullName>
    </recommendedName>
</protein>
<gene>
    <name evidence="4" type="ORF">CSW64_21390</name>
</gene>
<dbReference type="SFLD" id="SFLDG01065">
    <property type="entry name" value="anaerobic_coproporphyrinogen-I"/>
    <property type="match status" value="1"/>
</dbReference>
<dbReference type="PANTHER" id="PTHR13932">
    <property type="entry name" value="COPROPORPHYRINIGEN III OXIDASE"/>
    <property type="match status" value="1"/>
</dbReference>
<dbReference type="InterPro" id="IPR058240">
    <property type="entry name" value="rSAM_sf"/>
</dbReference>
<dbReference type="Pfam" id="PF06969">
    <property type="entry name" value="HemN_C"/>
    <property type="match status" value="1"/>
</dbReference>
<dbReference type="EMBL" id="CP024201">
    <property type="protein sequence ID" value="ATQ44760.1"/>
    <property type="molecule type" value="Genomic_DNA"/>
</dbReference>
<dbReference type="GO" id="GO:0051539">
    <property type="term" value="F:4 iron, 4 sulfur cluster binding"/>
    <property type="evidence" value="ECO:0007669"/>
    <property type="project" value="UniProtKB-UniRule"/>
</dbReference>
<keyword evidence="2" id="KW-0963">Cytoplasm</keyword>
<evidence type="ECO:0000259" key="3">
    <source>
        <dbReference type="PROSITE" id="PS51918"/>
    </source>
</evidence>
<dbReference type="SUPFAM" id="SSF102114">
    <property type="entry name" value="Radical SAM enzymes"/>
    <property type="match status" value="1"/>
</dbReference>
<comment type="subcellular location">
    <subcellularLocation>
        <location evidence="2">Cytoplasm</location>
    </subcellularLocation>
</comment>
<dbReference type="SFLD" id="SFLDS00029">
    <property type="entry name" value="Radical_SAM"/>
    <property type="match status" value="1"/>
</dbReference>
<dbReference type="SFLD" id="SFLDF00562">
    <property type="entry name" value="HemN-like__clustered_with_heat"/>
    <property type="match status" value="1"/>
</dbReference>
<evidence type="ECO:0000313" key="5">
    <source>
        <dbReference type="Proteomes" id="UP000228945"/>
    </source>
</evidence>
<evidence type="ECO:0000256" key="1">
    <source>
        <dbReference type="ARBA" id="ARBA00006100"/>
    </source>
</evidence>
<keyword evidence="2" id="KW-0479">Metal-binding</keyword>
<dbReference type="InterPro" id="IPR006638">
    <property type="entry name" value="Elp3/MiaA/NifB-like_rSAM"/>
</dbReference>
<keyword evidence="2" id="KW-0004">4Fe-4S</keyword>
<dbReference type="SFLD" id="SFLDF00288">
    <property type="entry name" value="HemN-like__clustered_with_nucl"/>
    <property type="match status" value="1"/>
</dbReference>
<dbReference type="GO" id="GO:0005737">
    <property type="term" value="C:cytoplasm"/>
    <property type="evidence" value="ECO:0007669"/>
    <property type="project" value="UniProtKB-SubCell"/>
</dbReference>
<proteinExistence type="inferred from homology"/>
<comment type="function">
    <text evidence="2">Probably acts as a heme chaperone, transferring heme to an unknown acceptor. Binds one molecule of heme per monomer, possibly covalently. Binds 1 [4Fe-4S] cluster. The cluster is coordinated with 3 cysteines and an exchangeable S-adenosyl-L-methionine.</text>
</comment>
<dbReference type="AlphaFoldDB" id="A0A2D2B3D0"/>
<evidence type="ECO:0000313" key="4">
    <source>
        <dbReference type="EMBL" id="ATQ44760.1"/>
    </source>
</evidence>
<reference evidence="4 5" key="1">
    <citation type="submission" date="2017-10" db="EMBL/GenBank/DDBJ databases">
        <title>Genome sequence of Caulobacter mirabilis FWC38.</title>
        <authorList>
            <person name="Fiebig A."/>
            <person name="Crosson S."/>
        </authorList>
    </citation>
    <scope>NUCLEOTIDE SEQUENCE [LARGE SCALE GENOMIC DNA]</scope>
    <source>
        <strain evidence="4 5">FWC 38</strain>
    </source>
</reference>
<dbReference type="CDD" id="cd01335">
    <property type="entry name" value="Radical_SAM"/>
    <property type="match status" value="1"/>
</dbReference>
<sequence length="384" mass="41877">MTDAPAPLGIYVHWPYCARICPYCDFNVVRDRGQTEQKALADAIVADLEAQRALTGDRRLVSIFLGGGTPSLMNPDWTARIVETARRLWTPEADLEISLEANPTDAEAGRFAGFRDAGVNRLSLGLQSFDDAALSFLGRNHDADQARRAAETAAATFPRLSVDLIYALPDQTPRAWRDQLRQAIDLGAEHVSPYQLTIEAGTAFDRAVRRGTFTPPDDGVGEALYDTTQTTLERAGFEAYEVSNHAKGEAARSRHNLVYWRGQDYVGAGPGAHGRLSLDGVRTATTAEAHVAAYIRRVAEAGAGFEAESLTPAEAAEERILMGLRTYEGVPWPELRALNLAPTSDMVRDLVGQGLLVDDPARLRATPKGRFVLDGVTRALIVHR</sequence>
<evidence type="ECO:0000256" key="2">
    <source>
        <dbReference type="RuleBase" id="RU364116"/>
    </source>
</evidence>
<keyword evidence="2" id="KW-0408">Iron</keyword>
<keyword evidence="5" id="KW-1185">Reference proteome</keyword>
<dbReference type="PANTHER" id="PTHR13932:SF5">
    <property type="entry name" value="RADICAL S-ADENOSYL METHIONINE DOMAIN-CONTAINING PROTEIN 1, MITOCHONDRIAL"/>
    <property type="match status" value="1"/>
</dbReference>
<keyword evidence="2" id="KW-0143">Chaperone</keyword>
<dbReference type="InterPro" id="IPR034505">
    <property type="entry name" value="Coproporphyrinogen-III_oxidase"/>
</dbReference>